<evidence type="ECO:0000256" key="7">
    <source>
        <dbReference type="ARBA" id="ARBA00022723"/>
    </source>
</evidence>
<dbReference type="PANTHER" id="PTHR12066:SF0">
    <property type="entry name" value="TELOMERASE REVERSE TRANSCRIPTASE"/>
    <property type="match status" value="1"/>
</dbReference>
<comment type="subcellular location">
    <subcellularLocation>
        <location evidence="13">Nucleus</location>
    </subcellularLocation>
    <subcellularLocation>
        <location evidence="13">Chromosome</location>
        <location evidence="13">Telomere</location>
    </subcellularLocation>
</comment>
<evidence type="ECO:0000313" key="16">
    <source>
        <dbReference type="EMBL" id="EQK98984.1"/>
    </source>
</evidence>
<dbReference type="eggNOG" id="KOG1005">
    <property type="taxonomic scope" value="Eukaryota"/>
</dbReference>
<evidence type="ECO:0000256" key="6">
    <source>
        <dbReference type="ARBA" id="ARBA00022695"/>
    </source>
</evidence>
<sequence>MARGVKRKREENGPSDRKRPGSAHVSPVRRDLLQQYYPKVQTLRDHVISKLPGSSRLRRKKIASLGGRKDRDTVESTLAHVLDTTLVCSSESPPSTGESAFQQFLSFSQQGDESYVSLSDGVSASTEAQSEIVDFVVWLLFQREPRASTWPKHLLCDGFRRGAREGALGGLAIPGIYSLYPNPHAAALKQAPWPHLLLLLGQSGQRLMVDLLVDCSIFMGLDAGSGNYYQLSGAPLSELDLSNGSLTSRLDCPPAARRLSDIAIMRRHLFYARPTLTARGRTQPGYRSTHILNKCLLVRQPAPPQSGSSVPQLDTENHNEVSTRKAMMYMFPRQFGLHNVFTSKVNATHHVEEFTSREDQIATLIPQGNDSGSVSLPKLPKRLRGAARHLVRRLLILHGRCSYSKTLRHYCPTHLDKHTRPKQADWKHDAVNAGTTNRSQPMVSGVLQIWCARPATMQLELTLKTQRTSPSSEETPLVDLACPASCVSAFCQAVLSKTIPDEFWGDGDTLCHNKKSFMHKVDHFIKLRRFESMTLHEISQGLKASQAVADLAWLRPPDEDGKKLSQSDMNKRCEIFHEFLYYVFDSLLVPLVRGSFYVTESNTHRYEVFYFRHDVWRLIAKSAMAELRGNMFEELKVDEAQRILDSRRLGYGRLRLLPKGPKVRLITNLRGRNPGRASSRALDPSINSMLGPIHTILKFEKDANIRKLGSSISSVGDVYQRLRRFKASLGPGHGPFYFAKVDVHAAFDTIPQGAVVKLMSGVFNRRLYTVTKHAEVQPGGRAMPEPCKTATGIRKRWYSTALADGQPRPLLNRLESQLGESKRDTVFVESVAQRKYDAEFLVNLLSEHVERNLVKYGSHFLRQKRGIPQGSVLSSWLCNYFYADLESRHLGFLNTPDCLLVRLIDDFLLITLDKSKAIEFVQTMHGGFPDYGVEANQKKTRVNFDMHVGDDAVSKVAEGGRFPYCGMLISDQSLGITKDRNRGDGTNISSSLTVEFGRSPGQHFQRKIIAAFKAQSHIMFYDTSHNSKAAVFESLRDAFSETCRRMLAYIRCLSRQQQPRPGLVIQTMVKVADIAFLILSSKSRRLRYSHSSFGIRKGQVSAVAYTAFLEVLSRKQTGYGTVISWLQGQHTRHHHDE</sequence>
<comment type="function">
    <text evidence="13">Telomerase is a ribonucleoprotein enzyme essential for the replication of chromosome termini in most eukaryotes. It elongates telomeres. It is a reverse transcriptase that adds simple sequence repeats to chromosome ends by copying a template sequence within the RNA component of the enzyme.</text>
</comment>
<comment type="catalytic activity">
    <reaction evidence="12 13">
        <text>DNA(n) + a 2'-deoxyribonucleoside 5'-triphosphate = DNA(n+1) + diphosphate</text>
        <dbReference type="Rhea" id="RHEA:22508"/>
        <dbReference type="Rhea" id="RHEA-COMP:17339"/>
        <dbReference type="Rhea" id="RHEA-COMP:17340"/>
        <dbReference type="ChEBI" id="CHEBI:33019"/>
        <dbReference type="ChEBI" id="CHEBI:61560"/>
        <dbReference type="ChEBI" id="CHEBI:173112"/>
        <dbReference type="EC" id="2.7.7.49"/>
    </reaction>
</comment>
<evidence type="ECO:0000256" key="12">
    <source>
        <dbReference type="ARBA" id="ARBA00048173"/>
    </source>
</evidence>
<keyword evidence="4 13" id="KW-0158">Chromosome</keyword>
<dbReference type="PROSITE" id="PS50878">
    <property type="entry name" value="RT_POL"/>
    <property type="match status" value="1"/>
</dbReference>
<evidence type="ECO:0000256" key="10">
    <source>
        <dbReference type="ARBA" id="ARBA00022918"/>
    </source>
</evidence>
<protein>
    <recommendedName>
        <fullName evidence="3 13">Telomerase reverse transcriptase</fullName>
        <ecNumber evidence="2 13">2.7.7.49</ecNumber>
    </recommendedName>
    <alternativeName>
        <fullName evidence="13">Telomerase catalytic subunit</fullName>
    </alternativeName>
</protein>
<dbReference type="Pfam" id="PF12009">
    <property type="entry name" value="Telomerase_RBD"/>
    <property type="match status" value="1"/>
</dbReference>
<dbReference type="PRINTS" id="PR01365">
    <property type="entry name" value="TELOMERASERT"/>
</dbReference>
<proteinExistence type="inferred from homology"/>
<evidence type="ECO:0000256" key="14">
    <source>
        <dbReference type="SAM" id="MobiDB-lite"/>
    </source>
</evidence>
<evidence type="ECO:0000256" key="9">
    <source>
        <dbReference type="ARBA" id="ARBA00022895"/>
    </source>
</evidence>
<evidence type="ECO:0000256" key="4">
    <source>
        <dbReference type="ARBA" id="ARBA00022454"/>
    </source>
</evidence>
<dbReference type="InterPro" id="IPR021891">
    <property type="entry name" value="Telomerase_RBD"/>
</dbReference>
<evidence type="ECO:0000256" key="2">
    <source>
        <dbReference type="ARBA" id="ARBA00012493"/>
    </source>
</evidence>
<evidence type="ECO:0000256" key="1">
    <source>
        <dbReference type="ARBA" id="ARBA00008001"/>
    </source>
</evidence>
<dbReference type="HOGENOM" id="CLU_001996_0_1_1"/>
<dbReference type="GO" id="GO:0042162">
    <property type="term" value="F:telomeric DNA binding"/>
    <property type="evidence" value="ECO:0007669"/>
    <property type="project" value="TreeGrafter"/>
</dbReference>
<dbReference type="Gene3D" id="1.10.357.90">
    <property type="match status" value="1"/>
</dbReference>
<dbReference type="EC" id="2.7.7.49" evidence="2 13"/>
<name>T5A0Q8_OPHSC</name>
<dbReference type="Gene3D" id="3.30.70.2630">
    <property type="match status" value="1"/>
</dbReference>
<dbReference type="CDD" id="cd01648">
    <property type="entry name" value="TERT"/>
    <property type="match status" value="1"/>
</dbReference>
<dbReference type="Gene3D" id="1.10.132.70">
    <property type="match status" value="1"/>
</dbReference>
<evidence type="ECO:0000256" key="8">
    <source>
        <dbReference type="ARBA" id="ARBA00022842"/>
    </source>
</evidence>
<dbReference type="Pfam" id="PF00078">
    <property type="entry name" value="RVT_1"/>
    <property type="match status" value="1"/>
</dbReference>
<keyword evidence="9 13" id="KW-0779">Telomere</keyword>
<reference evidence="16 17" key="1">
    <citation type="journal article" date="2013" name="Chin. Sci. Bull.">
        <title>Genome survey uncovers the secrets of sex and lifestyle in caterpillar fungus.</title>
        <authorList>
            <person name="Hu X."/>
            <person name="Zhang Y."/>
            <person name="Xiao G."/>
            <person name="Zheng P."/>
            <person name="Xia Y."/>
            <person name="Zhang X."/>
            <person name="St Leger R.J."/>
            <person name="Liu X."/>
            <person name="Wang C."/>
        </authorList>
    </citation>
    <scope>NUCLEOTIDE SEQUENCE [LARGE SCALE GENOMIC DNA]</scope>
    <source>
        <strain evidence="17">Co18 / CGMCC 3.14243</strain>
        <tissue evidence="16">Fruit-body</tissue>
    </source>
</reference>
<dbReference type="AlphaFoldDB" id="T5A0Q8"/>
<dbReference type="GO" id="GO:0007004">
    <property type="term" value="P:telomere maintenance via telomerase"/>
    <property type="evidence" value="ECO:0007669"/>
    <property type="project" value="TreeGrafter"/>
</dbReference>
<keyword evidence="5 13" id="KW-0808">Transferase</keyword>
<keyword evidence="7 13" id="KW-0479">Metal-binding</keyword>
<evidence type="ECO:0000256" key="3">
    <source>
        <dbReference type="ARBA" id="ARBA00016182"/>
    </source>
</evidence>
<keyword evidence="11 13" id="KW-0539">Nucleus</keyword>
<dbReference type="GO" id="GO:0000781">
    <property type="term" value="C:chromosome, telomeric region"/>
    <property type="evidence" value="ECO:0007669"/>
    <property type="project" value="UniProtKB-SubCell"/>
</dbReference>
<organism evidence="16 17">
    <name type="scientific">Ophiocordyceps sinensis (strain Co18 / CGMCC 3.14243)</name>
    <name type="common">Yarsagumba caterpillar fungus</name>
    <name type="synonym">Hirsutella sinensis</name>
    <dbReference type="NCBI Taxonomy" id="911162"/>
    <lineage>
        <taxon>Eukaryota</taxon>
        <taxon>Fungi</taxon>
        <taxon>Dikarya</taxon>
        <taxon>Ascomycota</taxon>
        <taxon>Pezizomycotina</taxon>
        <taxon>Sordariomycetes</taxon>
        <taxon>Hypocreomycetidae</taxon>
        <taxon>Hypocreales</taxon>
        <taxon>Ophiocordycipitaceae</taxon>
        <taxon>Ophiocordyceps</taxon>
    </lineage>
</organism>
<feature type="domain" description="Reverse transcriptase" evidence="15">
    <location>
        <begin position="638"/>
        <end position="969"/>
    </location>
</feature>
<evidence type="ECO:0000259" key="15">
    <source>
        <dbReference type="PROSITE" id="PS50878"/>
    </source>
</evidence>
<dbReference type="GO" id="GO:0000333">
    <property type="term" value="C:telomerase catalytic core complex"/>
    <property type="evidence" value="ECO:0007669"/>
    <property type="project" value="TreeGrafter"/>
</dbReference>
<dbReference type="GO" id="GO:0070034">
    <property type="term" value="F:telomerase RNA binding"/>
    <property type="evidence" value="ECO:0007669"/>
    <property type="project" value="TreeGrafter"/>
</dbReference>
<keyword evidence="6 13" id="KW-0548">Nucleotidyltransferase</keyword>
<dbReference type="EMBL" id="KE653787">
    <property type="protein sequence ID" value="EQK98984.1"/>
    <property type="molecule type" value="Genomic_DNA"/>
</dbReference>
<comment type="similarity">
    <text evidence="1 13">Belongs to the reverse transcriptase family. Telomerase subfamily.</text>
</comment>
<dbReference type="InterPro" id="IPR003545">
    <property type="entry name" value="Telomerase_RT"/>
</dbReference>
<evidence type="ECO:0000256" key="11">
    <source>
        <dbReference type="ARBA" id="ARBA00023242"/>
    </source>
</evidence>
<feature type="region of interest" description="Disordered" evidence="14">
    <location>
        <begin position="1"/>
        <end position="30"/>
    </location>
</feature>
<keyword evidence="10 13" id="KW-0695">RNA-directed DNA polymerase</keyword>
<dbReference type="Proteomes" id="UP000019374">
    <property type="component" value="Unassembled WGS sequence"/>
</dbReference>
<dbReference type="GO" id="GO:0046872">
    <property type="term" value="F:metal ion binding"/>
    <property type="evidence" value="ECO:0007669"/>
    <property type="project" value="UniProtKB-KW"/>
</dbReference>
<dbReference type="PANTHER" id="PTHR12066">
    <property type="entry name" value="TELOMERASE REVERSE TRANSCRIPTASE"/>
    <property type="match status" value="1"/>
</dbReference>
<feature type="compositionally biased region" description="Basic and acidic residues" evidence="14">
    <location>
        <begin position="8"/>
        <end position="19"/>
    </location>
</feature>
<evidence type="ECO:0000313" key="17">
    <source>
        <dbReference type="Proteomes" id="UP000019374"/>
    </source>
</evidence>
<dbReference type="OrthoDB" id="289721at2759"/>
<accession>T5A0Q8</accession>
<dbReference type="InterPro" id="IPR000477">
    <property type="entry name" value="RT_dom"/>
</dbReference>
<dbReference type="GO" id="GO:0003720">
    <property type="term" value="F:telomerase activity"/>
    <property type="evidence" value="ECO:0007669"/>
    <property type="project" value="InterPro"/>
</dbReference>
<dbReference type="SMART" id="SM00975">
    <property type="entry name" value="Telomerase_RBD"/>
    <property type="match status" value="1"/>
</dbReference>
<evidence type="ECO:0000256" key="13">
    <source>
        <dbReference type="RuleBase" id="RU365061"/>
    </source>
</evidence>
<evidence type="ECO:0000256" key="5">
    <source>
        <dbReference type="ARBA" id="ARBA00022679"/>
    </source>
</evidence>
<keyword evidence="8 13" id="KW-0460">Magnesium</keyword>
<gene>
    <name evidence="16" type="ORF">OCS_05300</name>
</gene>